<dbReference type="OMA" id="HPPRAKV"/>
<dbReference type="EMBL" id="HG996474">
    <property type="protein sequence ID" value="CAG1834633.1"/>
    <property type="molecule type" value="Genomic_DNA"/>
</dbReference>
<gene>
    <name evidence="8" type="ORF">GSMUA_227380.1</name>
</gene>
<dbReference type="Proteomes" id="UP000012960">
    <property type="component" value="Unplaced"/>
</dbReference>
<dbReference type="GO" id="GO:0005819">
    <property type="term" value="C:spindle"/>
    <property type="evidence" value="ECO:0007669"/>
    <property type="project" value="InterPro"/>
</dbReference>
<feature type="region of interest" description="Disordered" evidence="6">
    <location>
        <begin position="309"/>
        <end position="376"/>
    </location>
</feature>
<evidence type="ECO:0000256" key="1">
    <source>
        <dbReference type="ARBA" id="ARBA00004245"/>
    </source>
</evidence>
<dbReference type="InParanoid" id="A0A804KHK6"/>
<keyword evidence="5" id="KW-0206">Cytoskeleton</keyword>
<evidence type="ECO:0000313" key="8">
    <source>
        <dbReference type="EMBL" id="CAG1834633.1"/>
    </source>
</evidence>
<dbReference type="OrthoDB" id="7677582at2759"/>
<keyword evidence="4" id="KW-0493">Microtubule</keyword>
<reference evidence="9" key="2">
    <citation type="submission" date="2021-05" db="UniProtKB">
        <authorList>
            <consortium name="EnsemblPlants"/>
        </authorList>
    </citation>
    <scope>IDENTIFICATION</scope>
    <source>
        <strain evidence="9">subsp. malaccensis</strain>
    </source>
</reference>
<dbReference type="AlphaFoldDB" id="A0A804KHK6"/>
<name>A0A804KHK6_MUSAM</name>
<feature type="region of interest" description="Disordered" evidence="6">
    <location>
        <begin position="23"/>
        <end position="82"/>
    </location>
</feature>
<dbReference type="GO" id="GO:0060236">
    <property type="term" value="P:regulation of mitotic spindle organization"/>
    <property type="evidence" value="ECO:0007669"/>
    <property type="project" value="InterPro"/>
</dbReference>
<feature type="domain" description="TPX2 C-terminal" evidence="7">
    <location>
        <begin position="277"/>
        <end position="353"/>
    </location>
</feature>
<dbReference type="InterPro" id="IPR027329">
    <property type="entry name" value="TPX2_C"/>
</dbReference>
<dbReference type="PANTHER" id="PTHR14326">
    <property type="entry name" value="TARGETING PROTEIN FOR XKLP2"/>
    <property type="match status" value="1"/>
</dbReference>
<feature type="region of interest" description="Disordered" evidence="6">
    <location>
        <begin position="150"/>
        <end position="215"/>
    </location>
</feature>
<dbReference type="EnsemblPlants" id="Ma09_t09020.1">
    <property type="protein sequence ID" value="Ma09_p09020.1"/>
    <property type="gene ID" value="Ma09_g09020"/>
</dbReference>
<evidence type="ECO:0000256" key="5">
    <source>
        <dbReference type="ARBA" id="ARBA00023212"/>
    </source>
</evidence>
<evidence type="ECO:0000313" key="9">
    <source>
        <dbReference type="EnsemblPlants" id="Ma09_p09020.1"/>
    </source>
</evidence>
<organism evidence="9 10">
    <name type="scientific">Musa acuminata subsp. malaccensis</name>
    <name type="common">Wild banana</name>
    <name type="synonym">Musa malaccensis</name>
    <dbReference type="NCBI Taxonomy" id="214687"/>
    <lineage>
        <taxon>Eukaryota</taxon>
        <taxon>Viridiplantae</taxon>
        <taxon>Streptophyta</taxon>
        <taxon>Embryophyta</taxon>
        <taxon>Tracheophyta</taxon>
        <taxon>Spermatophyta</taxon>
        <taxon>Magnoliopsida</taxon>
        <taxon>Liliopsida</taxon>
        <taxon>Zingiberales</taxon>
        <taxon>Musaceae</taxon>
        <taxon>Musa</taxon>
    </lineage>
</organism>
<feature type="compositionally biased region" description="Polar residues" evidence="6">
    <location>
        <begin position="155"/>
        <end position="167"/>
    </location>
</feature>
<accession>A0A804KHK6</accession>
<dbReference type="InterPro" id="IPR009675">
    <property type="entry name" value="TPX2_fam"/>
</dbReference>
<comment type="similarity">
    <text evidence="2">Belongs to the TPX2 family.</text>
</comment>
<dbReference type="GO" id="GO:0030295">
    <property type="term" value="F:protein kinase activator activity"/>
    <property type="evidence" value="ECO:0000318"/>
    <property type="project" value="GO_Central"/>
</dbReference>
<dbReference type="GO" id="GO:0090307">
    <property type="term" value="P:mitotic spindle assembly"/>
    <property type="evidence" value="ECO:0000318"/>
    <property type="project" value="GO_Central"/>
</dbReference>
<evidence type="ECO:0000256" key="3">
    <source>
        <dbReference type="ARBA" id="ARBA00022490"/>
    </source>
</evidence>
<feature type="compositionally biased region" description="Low complexity" evidence="6">
    <location>
        <begin position="191"/>
        <end position="201"/>
    </location>
</feature>
<dbReference type="GO" id="GO:0008017">
    <property type="term" value="F:microtubule binding"/>
    <property type="evidence" value="ECO:0000318"/>
    <property type="project" value="GO_Central"/>
</dbReference>
<evidence type="ECO:0000256" key="6">
    <source>
        <dbReference type="SAM" id="MobiDB-lite"/>
    </source>
</evidence>
<dbReference type="Gramene" id="Ma09_t09020.1">
    <property type="protein sequence ID" value="Ma09_p09020.1"/>
    <property type="gene ID" value="Ma09_g09020"/>
</dbReference>
<feature type="compositionally biased region" description="Basic and acidic residues" evidence="6">
    <location>
        <begin position="58"/>
        <end position="71"/>
    </location>
</feature>
<keyword evidence="10" id="KW-1185">Reference proteome</keyword>
<protein>
    <submittedName>
        <fullName evidence="8">(wild Malaysian banana) hypothetical protein</fullName>
    </submittedName>
</protein>
<sequence>MATSEILKLSENLDPNLVVSTPCRRRMRSPATTLAKSKKAAPKTPVRTLSSSPAPVKENAKTPEGSKRMVVEDEEAKDLDGSSKARMMRRLMLEEAMRGLPEPGAGRVMYLVKTFERLLSISKETVGERSLEMKRKVMNWALPGLQHPPRAKVTELSSSPVTRSTEFLPTEDDKDERLSCGSDETDVGRKNQQNSTGSSGRSRSKKLKVKTQPPFKLRTEQRGRFKEEQFIKMVKEMLLEKKRCTPIAQRLPWTTDEHEILIKPHVKEPTEPIDLILHSDAHAAERAEFDLHVAESMSFVEQMKMERERQKKVEEEEEEEKRRLGKELVLKAQQPMPCFDQPSVPRKSTKPQTVPKEPRFPYAPPPKGTVRKTSDS</sequence>
<comment type="subcellular location">
    <subcellularLocation>
        <location evidence="1">Cytoplasm</location>
        <location evidence="1">Cytoskeleton</location>
    </subcellularLocation>
</comment>
<dbReference type="PANTHER" id="PTHR14326:SF58">
    <property type="entry name" value="TPX2 (TARGETING PROTEIN FOR XKLP2) PROTEIN FAMILY"/>
    <property type="match status" value="1"/>
</dbReference>
<evidence type="ECO:0000259" key="7">
    <source>
        <dbReference type="Pfam" id="PF06886"/>
    </source>
</evidence>
<feature type="compositionally biased region" description="Basic and acidic residues" evidence="6">
    <location>
        <begin position="309"/>
        <end position="329"/>
    </location>
</feature>
<dbReference type="GO" id="GO:0005880">
    <property type="term" value="C:nuclear microtubule"/>
    <property type="evidence" value="ECO:0000318"/>
    <property type="project" value="GO_Central"/>
</dbReference>
<proteinExistence type="inferred from homology"/>
<evidence type="ECO:0000313" key="10">
    <source>
        <dbReference type="Proteomes" id="UP000012960"/>
    </source>
</evidence>
<keyword evidence="3" id="KW-0963">Cytoplasm</keyword>
<evidence type="ECO:0000256" key="4">
    <source>
        <dbReference type="ARBA" id="ARBA00022701"/>
    </source>
</evidence>
<dbReference type="Pfam" id="PF06886">
    <property type="entry name" value="TPX2"/>
    <property type="match status" value="1"/>
</dbReference>
<reference evidence="8" key="1">
    <citation type="submission" date="2021-03" db="EMBL/GenBank/DDBJ databases">
        <authorList>
            <consortium name="Genoscope - CEA"/>
            <person name="William W."/>
        </authorList>
    </citation>
    <scope>NUCLEOTIDE SEQUENCE</scope>
    <source>
        <strain evidence="8">Doubled-haploid Pahang</strain>
    </source>
</reference>
<evidence type="ECO:0000256" key="2">
    <source>
        <dbReference type="ARBA" id="ARBA00005885"/>
    </source>
</evidence>